<dbReference type="Pfam" id="PF13306">
    <property type="entry name" value="LRR_5"/>
    <property type="match status" value="1"/>
</dbReference>
<organism evidence="1 2">
    <name type="scientific">Skeletonema marinoi</name>
    <dbReference type="NCBI Taxonomy" id="267567"/>
    <lineage>
        <taxon>Eukaryota</taxon>
        <taxon>Sar</taxon>
        <taxon>Stramenopiles</taxon>
        <taxon>Ochrophyta</taxon>
        <taxon>Bacillariophyta</taxon>
        <taxon>Coscinodiscophyceae</taxon>
        <taxon>Thalassiosirophycidae</taxon>
        <taxon>Thalassiosirales</taxon>
        <taxon>Skeletonemataceae</taxon>
        <taxon>Skeletonema</taxon>
        <taxon>Skeletonema marinoi-dohrnii complex</taxon>
    </lineage>
</organism>
<keyword evidence="2" id="KW-1185">Reference proteome</keyword>
<evidence type="ECO:0000313" key="1">
    <source>
        <dbReference type="EMBL" id="KAK1733207.1"/>
    </source>
</evidence>
<dbReference type="InterPro" id="IPR053139">
    <property type="entry name" value="Surface_bspA-like"/>
</dbReference>
<accession>A0AAD8XTG1</accession>
<dbReference type="InterPro" id="IPR026906">
    <property type="entry name" value="LRR_5"/>
</dbReference>
<evidence type="ECO:0000313" key="2">
    <source>
        <dbReference type="Proteomes" id="UP001224775"/>
    </source>
</evidence>
<evidence type="ECO:0008006" key="3">
    <source>
        <dbReference type="Google" id="ProtNLM"/>
    </source>
</evidence>
<dbReference type="Gene3D" id="3.80.10.10">
    <property type="entry name" value="Ribonuclease Inhibitor"/>
    <property type="match status" value="2"/>
</dbReference>
<dbReference type="Proteomes" id="UP001224775">
    <property type="component" value="Unassembled WGS sequence"/>
</dbReference>
<protein>
    <recommendedName>
        <fullName evidence="3">Leucine-rich repeat domain-containing protein</fullName>
    </recommendedName>
</protein>
<sequence>MLGVEVVQQGAFWNCKALTDVECGKLEIIGINAFAYCESLTSINLPSAKIVDYRAFIHRKALTNANFGKELESIGWSAFAHCTSLERIKIPLKDGVITRDNIFRGCEKLKYVNLVGALHDTIDALLLEERRKTMNEQIASISQILPNTPAGNDGFDDAGERPMQCDCGSEQFVTKLFIK</sequence>
<comment type="caution">
    <text evidence="1">The sequence shown here is derived from an EMBL/GenBank/DDBJ whole genome shotgun (WGS) entry which is preliminary data.</text>
</comment>
<dbReference type="PANTHER" id="PTHR45661">
    <property type="entry name" value="SURFACE ANTIGEN"/>
    <property type="match status" value="1"/>
</dbReference>
<dbReference type="InterPro" id="IPR032675">
    <property type="entry name" value="LRR_dom_sf"/>
</dbReference>
<dbReference type="SUPFAM" id="SSF52058">
    <property type="entry name" value="L domain-like"/>
    <property type="match status" value="1"/>
</dbReference>
<dbReference type="PANTHER" id="PTHR45661:SF3">
    <property type="entry name" value="IG-LIKE DOMAIN-CONTAINING PROTEIN"/>
    <property type="match status" value="1"/>
</dbReference>
<dbReference type="EMBL" id="JATAAI010000052">
    <property type="protein sequence ID" value="KAK1733207.1"/>
    <property type="molecule type" value="Genomic_DNA"/>
</dbReference>
<name>A0AAD8XTG1_9STRA</name>
<reference evidence="1" key="1">
    <citation type="submission" date="2023-06" db="EMBL/GenBank/DDBJ databases">
        <title>Survivors Of The Sea: Transcriptome response of Skeletonema marinoi to long-term dormancy.</title>
        <authorList>
            <person name="Pinder M.I.M."/>
            <person name="Kourtchenko O."/>
            <person name="Robertson E.K."/>
            <person name="Larsson T."/>
            <person name="Maumus F."/>
            <person name="Osuna-Cruz C.M."/>
            <person name="Vancaester E."/>
            <person name="Stenow R."/>
            <person name="Vandepoele K."/>
            <person name="Ploug H."/>
            <person name="Bruchert V."/>
            <person name="Godhe A."/>
            <person name="Topel M."/>
        </authorList>
    </citation>
    <scope>NUCLEOTIDE SEQUENCE</scope>
    <source>
        <strain evidence="1">R05AC</strain>
    </source>
</reference>
<gene>
    <name evidence="1" type="ORF">QTG54_016064</name>
</gene>
<proteinExistence type="predicted"/>
<dbReference type="AlphaFoldDB" id="A0AAD8XTG1"/>